<feature type="compositionally biased region" description="Basic and acidic residues" evidence="1">
    <location>
        <begin position="1"/>
        <end position="11"/>
    </location>
</feature>
<feature type="compositionally biased region" description="Basic and acidic residues" evidence="1">
    <location>
        <begin position="68"/>
        <end position="83"/>
    </location>
</feature>
<reference evidence="2" key="1">
    <citation type="journal article" date="2024" name="Gigascience">
        <title>Chromosome-level genome of the poultry shaft louse Menopon gallinae provides insight into the host-switching and adaptive evolution of parasitic lice.</title>
        <authorList>
            <person name="Xu Y."/>
            <person name="Ma L."/>
            <person name="Liu S."/>
            <person name="Liang Y."/>
            <person name="Liu Q."/>
            <person name="He Z."/>
            <person name="Tian L."/>
            <person name="Duan Y."/>
            <person name="Cai W."/>
            <person name="Li H."/>
            <person name="Song F."/>
        </authorList>
    </citation>
    <scope>NUCLEOTIDE SEQUENCE</scope>
    <source>
        <strain evidence="2">Cailab_2023a</strain>
    </source>
</reference>
<evidence type="ECO:0000313" key="2">
    <source>
        <dbReference type="EMBL" id="KAL0267153.1"/>
    </source>
</evidence>
<protein>
    <submittedName>
        <fullName evidence="2">Uncharacterized protein</fullName>
    </submittedName>
</protein>
<sequence length="229" mass="25410">MTSSTEDRNVAESETTADPITPEELDAAPVCLLNDVSKIYERILERRLTEFLKNGGRLATGNTGSGEEVDRRCNHGTREDHQASEGGTRSGKRCGGKEHRKIERKIAAAQKIIANRTIRGYRTIGADAAMAMACRPPIPAAAVIRVPRDERKAHRRGKRSWRITERRQACGSAAGNPEERGQISHPDGHPRRNVYTVPGMIQVSRQGRDRGGFLEGRVQYQADEPHTPR</sequence>
<proteinExistence type="predicted"/>
<comment type="caution">
    <text evidence="2">The sequence shown here is derived from an EMBL/GenBank/DDBJ whole genome shotgun (WGS) entry which is preliminary data.</text>
</comment>
<evidence type="ECO:0000256" key="1">
    <source>
        <dbReference type="SAM" id="MobiDB-lite"/>
    </source>
</evidence>
<accession>A0AAW2HC71</accession>
<feature type="region of interest" description="Disordered" evidence="1">
    <location>
        <begin position="149"/>
        <end position="229"/>
    </location>
</feature>
<feature type="region of interest" description="Disordered" evidence="1">
    <location>
        <begin position="1"/>
        <end position="22"/>
    </location>
</feature>
<organism evidence="2">
    <name type="scientific">Menopon gallinae</name>
    <name type="common">poultry shaft louse</name>
    <dbReference type="NCBI Taxonomy" id="328185"/>
    <lineage>
        <taxon>Eukaryota</taxon>
        <taxon>Metazoa</taxon>
        <taxon>Ecdysozoa</taxon>
        <taxon>Arthropoda</taxon>
        <taxon>Hexapoda</taxon>
        <taxon>Insecta</taxon>
        <taxon>Pterygota</taxon>
        <taxon>Neoptera</taxon>
        <taxon>Paraneoptera</taxon>
        <taxon>Psocodea</taxon>
        <taxon>Troctomorpha</taxon>
        <taxon>Phthiraptera</taxon>
        <taxon>Amblycera</taxon>
        <taxon>Menoponidae</taxon>
        <taxon>Menopon</taxon>
    </lineage>
</organism>
<dbReference type="AlphaFoldDB" id="A0AAW2HC71"/>
<feature type="region of interest" description="Disordered" evidence="1">
    <location>
        <begin position="55"/>
        <end position="99"/>
    </location>
</feature>
<dbReference type="EMBL" id="JARGDH010000005">
    <property type="protein sequence ID" value="KAL0267153.1"/>
    <property type="molecule type" value="Genomic_DNA"/>
</dbReference>
<name>A0AAW2HC71_9NEOP</name>
<feature type="compositionally biased region" description="Basic and acidic residues" evidence="1">
    <location>
        <begin position="177"/>
        <end position="190"/>
    </location>
</feature>
<gene>
    <name evidence="2" type="ORF">PYX00_009502</name>
</gene>